<dbReference type="Proteomes" id="UP000321638">
    <property type="component" value="Unassembled WGS sequence"/>
</dbReference>
<dbReference type="OrthoDB" id="1818119at2"/>
<proteinExistence type="predicted"/>
<dbReference type="EMBL" id="VDUZ01000041">
    <property type="protein sequence ID" value="TXL71646.1"/>
    <property type="molecule type" value="Genomic_DNA"/>
</dbReference>
<evidence type="ECO:0008006" key="4">
    <source>
        <dbReference type="Google" id="ProtNLM"/>
    </source>
</evidence>
<evidence type="ECO:0000313" key="3">
    <source>
        <dbReference type="Proteomes" id="UP000321638"/>
    </source>
</evidence>
<accession>A0A5C8PCW0</accession>
<reference evidence="2 3" key="1">
    <citation type="submission" date="2019-06" db="EMBL/GenBank/DDBJ databases">
        <title>New taxonomy in bacterial strain CC-CFT640, isolated from vineyard.</title>
        <authorList>
            <person name="Lin S.-Y."/>
            <person name="Tsai C.-F."/>
            <person name="Young C.-C."/>
        </authorList>
    </citation>
    <scope>NUCLEOTIDE SEQUENCE [LARGE SCALE GENOMIC DNA]</scope>
    <source>
        <strain evidence="2 3">CC-CFT640</strain>
    </source>
</reference>
<gene>
    <name evidence="2" type="ORF">FHP25_29355</name>
</gene>
<feature type="chain" id="PRO_5022820337" description="APCDD1 domain-containing protein" evidence="1">
    <location>
        <begin position="21"/>
        <end position="155"/>
    </location>
</feature>
<keyword evidence="3" id="KW-1185">Reference proteome</keyword>
<keyword evidence="1" id="KW-0732">Signal</keyword>
<sequence length="155" mass="16697">MKRLVLAGLLGATMAGGAAAQDSPLTGYWRGTYDCAQGLTGLNLTVRQFFGDSVEAVFHFYAVPQNPGVPTGCFKMSGRLDPATGAFFLESDESRWLVQPPNYVVVNFHGMLNRDGRAMRGQVDGPGCTRFALQRLERPPLAPEACTSALNLSGR</sequence>
<dbReference type="RefSeq" id="WP_147850558.1">
    <property type="nucleotide sequence ID" value="NZ_VDUZ01000041.1"/>
</dbReference>
<comment type="caution">
    <text evidence="2">The sequence shown here is derived from an EMBL/GenBank/DDBJ whole genome shotgun (WGS) entry which is preliminary data.</text>
</comment>
<evidence type="ECO:0000256" key="1">
    <source>
        <dbReference type="SAM" id="SignalP"/>
    </source>
</evidence>
<dbReference type="AlphaFoldDB" id="A0A5C8PCW0"/>
<feature type="signal peptide" evidence="1">
    <location>
        <begin position="1"/>
        <end position="20"/>
    </location>
</feature>
<evidence type="ECO:0000313" key="2">
    <source>
        <dbReference type="EMBL" id="TXL71646.1"/>
    </source>
</evidence>
<organism evidence="2 3">
    <name type="scientific">Vineibacter terrae</name>
    <dbReference type="NCBI Taxonomy" id="2586908"/>
    <lineage>
        <taxon>Bacteria</taxon>
        <taxon>Pseudomonadati</taxon>
        <taxon>Pseudomonadota</taxon>
        <taxon>Alphaproteobacteria</taxon>
        <taxon>Hyphomicrobiales</taxon>
        <taxon>Vineibacter</taxon>
    </lineage>
</organism>
<name>A0A5C8PCW0_9HYPH</name>
<protein>
    <recommendedName>
        <fullName evidence="4">APCDD1 domain-containing protein</fullName>
    </recommendedName>
</protein>